<dbReference type="PANTHER" id="PTHR37422:SF13">
    <property type="entry name" value="LIPOPOLYSACCHARIDE BIOSYNTHESIS PROTEIN PA4999-RELATED"/>
    <property type="match status" value="1"/>
</dbReference>
<dbReference type="Proteomes" id="UP000323521">
    <property type="component" value="Chromosome"/>
</dbReference>
<evidence type="ECO:0000256" key="5">
    <source>
        <dbReference type="SAM" id="Phobius"/>
    </source>
</evidence>
<dbReference type="InterPro" id="IPR051533">
    <property type="entry name" value="WaaL-like"/>
</dbReference>
<feature type="transmembrane region" description="Helical" evidence="5">
    <location>
        <begin position="464"/>
        <end position="482"/>
    </location>
</feature>
<protein>
    <recommendedName>
        <fullName evidence="6">O-antigen ligase-related domain-containing protein</fullName>
    </recommendedName>
</protein>
<feature type="transmembrane region" description="Helical" evidence="5">
    <location>
        <begin position="164"/>
        <end position="183"/>
    </location>
</feature>
<feature type="transmembrane region" description="Helical" evidence="5">
    <location>
        <begin position="123"/>
        <end position="144"/>
    </location>
</feature>
<proteinExistence type="predicted"/>
<reference evidence="7 8" key="1">
    <citation type="submission" date="2016-10" db="EMBL/GenBank/DDBJ databases">
        <title>Complete Genome Sequence of Peptococcaceae strain DCMF.</title>
        <authorList>
            <person name="Edwards R.J."/>
            <person name="Holland S.I."/>
            <person name="Deshpande N.P."/>
            <person name="Wong Y.K."/>
            <person name="Ertan H."/>
            <person name="Manefield M."/>
            <person name="Russell T.L."/>
            <person name="Lee M.J."/>
        </authorList>
    </citation>
    <scope>NUCLEOTIDE SEQUENCE [LARGE SCALE GENOMIC DNA]</scope>
    <source>
        <strain evidence="7 8">DCMF</strain>
    </source>
</reference>
<keyword evidence="4 5" id="KW-0472">Membrane</keyword>
<keyword evidence="3 5" id="KW-1133">Transmembrane helix</keyword>
<keyword evidence="2 5" id="KW-0812">Transmembrane</keyword>
<feature type="transmembrane region" description="Helical" evidence="5">
    <location>
        <begin position="195"/>
        <end position="214"/>
    </location>
</feature>
<dbReference type="Pfam" id="PF04932">
    <property type="entry name" value="Wzy_C"/>
    <property type="match status" value="1"/>
</dbReference>
<dbReference type="KEGG" id="fwa:DCMF_06480"/>
<feature type="transmembrane region" description="Helical" evidence="5">
    <location>
        <begin position="72"/>
        <end position="89"/>
    </location>
</feature>
<feature type="transmembrane region" description="Helical" evidence="5">
    <location>
        <begin position="220"/>
        <end position="236"/>
    </location>
</feature>
<evidence type="ECO:0000256" key="1">
    <source>
        <dbReference type="ARBA" id="ARBA00004141"/>
    </source>
</evidence>
<feature type="transmembrane region" description="Helical" evidence="5">
    <location>
        <begin position="274"/>
        <end position="292"/>
    </location>
</feature>
<feature type="transmembrane region" description="Helical" evidence="5">
    <location>
        <begin position="12"/>
        <end position="30"/>
    </location>
</feature>
<dbReference type="GO" id="GO:0016020">
    <property type="term" value="C:membrane"/>
    <property type="evidence" value="ECO:0007669"/>
    <property type="project" value="UniProtKB-SubCell"/>
</dbReference>
<dbReference type="AlphaFoldDB" id="A0A3G1KPT9"/>
<dbReference type="InterPro" id="IPR007016">
    <property type="entry name" value="O-antigen_ligase-rel_domated"/>
</dbReference>
<name>A0A3G1KPT9_FORW1</name>
<evidence type="ECO:0000256" key="2">
    <source>
        <dbReference type="ARBA" id="ARBA00022692"/>
    </source>
</evidence>
<feature type="transmembrane region" description="Helical" evidence="5">
    <location>
        <begin position="304"/>
        <end position="322"/>
    </location>
</feature>
<feature type="domain" description="O-antigen ligase-related" evidence="6">
    <location>
        <begin position="209"/>
        <end position="415"/>
    </location>
</feature>
<evidence type="ECO:0000259" key="6">
    <source>
        <dbReference type="Pfam" id="PF04932"/>
    </source>
</evidence>
<evidence type="ECO:0000313" key="7">
    <source>
        <dbReference type="EMBL" id="ATW24471.1"/>
    </source>
</evidence>
<accession>A0A3G1KPT9</accession>
<keyword evidence="8" id="KW-1185">Reference proteome</keyword>
<comment type="subcellular location">
    <subcellularLocation>
        <location evidence="1">Membrane</location>
        <topology evidence="1">Multi-pass membrane protein</topology>
    </subcellularLocation>
</comment>
<feature type="transmembrane region" description="Helical" evidence="5">
    <location>
        <begin position="440"/>
        <end position="458"/>
    </location>
</feature>
<gene>
    <name evidence="7" type="ORF">DCMF_06480</name>
</gene>
<evidence type="ECO:0000256" key="4">
    <source>
        <dbReference type="ARBA" id="ARBA00023136"/>
    </source>
</evidence>
<feature type="transmembrane region" description="Helical" evidence="5">
    <location>
        <begin position="42"/>
        <end position="60"/>
    </location>
</feature>
<sequence length="488" mass="53539">MNQRRKEIINALDHVVMLGFAGLFFLSPFVDRMFFGVEQGRAPAFILGLSLISLGGKVWRGEKDFLQKPLDYLVLAFFVLYGAAVFWAADTTLAREEAGKAFSYFLVYWLTYQLAQKGKGVSLVLNAIYFSGVAVALTGMAGAAGLVPLEGGFVNERISSTFGYPNALAAFLGTLVILGIYLFEDGGPAAGFVGWRWLCYFYVAGNYVLMTVFFASGSRGAFLLLPAVAFLFFLGLPGGRGLAGAGHFVVVLLAALAANYRIMAYFRASDLSSLALWLGFGLVCALLGQAVLQAASRWGKKGKYVYPVFFFIFALVVGYGGLQVKNYPVPVKVIPEHIVARMQKIDLDQSSVQARFTLWKDALRIVRDHPVLGLGGGAFEVIYPAYKENPSIRGQVHNHYLKVWTETGSVGLAIFGGIWLLYFYLVCRIYGQKQEGEKRALVWALFCASVMLGSHGAIDYDLSFQALSMVLFCFFGMVRGMAPLTVRI</sequence>
<dbReference type="EMBL" id="CP017634">
    <property type="protein sequence ID" value="ATW24471.1"/>
    <property type="molecule type" value="Genomic_DNA"/>
</dbReference>
<evidence type="ECO:0000256" key="3">
    <source>
        <dbReference type="ARBA" id="ARBA00022989"/>
    </source>
</evidence>
<organism evidence="7 8">
    <name type="scientific">Formimonas warabiya</name>
    <dbReference type="NCBI Taxonomy" id="1761012"/>
    <lineage>
        <taxon>Bacteria</taxon>
        <taxon>Bacillati</taxon>
        <taxon>Bacillota</taxon>
        <taxon>Clostridia</taxon>
        <taxon>Eubacteriales</taxon>
        <taxon>Peptococcaceae</taxon>
        <taxon>Candidatus Formimonas</taxon>
    </lineage>
</organism>
<feature type="transmembrane region" description="Helical" evidence="5">
    <location>
        <begin position="410"/>
        <end position="431"/>
    </location>
</feature>
<evidence type="ECO:0000313" key="8">
    <source>
        <dbReference type="Proteomes" id="UP000323521"/>
    </source>
</evidence>
<dbReference type="PANTHER" id="PTHR37422">
    <property type="entry name" value="TEICHURONIC ACID BIOSYNTHESIS PROTEIN TUAE"/>
    <property type="match status" value="1"/>
</dbReference>